<sequence>MKDEVGQCQEFLYNTFFLTQRDLWMMLSGTALTVEDESHFLQQITNVIVDSIPKDKDHHLRE</sequence>
<proteinExistence type="predicted"/>
<protein>
    <submittedName>
        <fullName evidence="1">Uncharacterized protein</fullName>
    </submittedName>
</protein>
<comment type="caution">
    <text evidence="1">The sequence shown here is derived from an EMBL/GenBank/DDBJ whole genome shotgun (WGS) entry which is preliminary data.</text>
</comment>
<name>A0A2P6MZB2_9EUKA</name>
<keyword evidence="2" id="KW-1185">Reference proteome</keyword>
<reference evidence="1 2" key="1">
    <citation type="journal article" date="2018" name="Genome Biol. Evol.">
        <title>Multiple Roots of Fruiting Body Formation in Amoebozoa.</title>
        <authorList>
            <person name="Hillmann F."/>
            <person name="Forbes G."/>
            <person name="Novohradska S."/>
            <person name="Ferling I."/>
            <person name="Riege K."/>
            <person name="Groth M."/>
            <person name="Westermann M."/>
            <person name="Marz M."/>
            <person name="Spaller T."/>
            <person name="Winckler T."/>
            <person name="Schaap P."/>
            <person name="Glockner G."/>
        </authorList>
    </citation>
    <scope>NUCLEOTIDE SEQUENCE [LARGE SCALE GENOMIC DNA]</scope>
    <source>
        <strain evidence="1 2">Jena</strain>
    </source>
</reference>
<organism evidence="1 2">
    <name type="scientific">Planoprotostelium fungivorum</name>
    <dbReference type="NCBI Taxonomy" id="1890364"/>
    <lineage>
        <taxon>Eukaryota</taxon>
        <taxon>Amoebozoa</taxon>
        <taxon>Evosea</taxon>
        <taxon>Variosea</taxon>
        <taxon>Cavosteliida</taxon>
        <taxon>Cavosteliaceae</taxon>
        <taxon>Planoprotostelium</taxon>
    </lineage>
</organism>
<accession>A0A2P6MZB2</accession>
<dbReference type="AlphaFoldDB" id="A0A2P6MZB2"/>
<dbReference type="Proteomes" id="UP000241769">
    <property type="component" value="Unassembled WGS sequence"/>
</dbReference>
<dbReference type="InParanoid" id="A0A2P6MZB2"/>
<evidence type="ECO:0000313" key="2">
    <source>
        <dbReference type="Proteomes" id="UP000241769"/>
    </source>
</evidence>
<evidence type="ECO:0000313" key="1">
    <source>
        <dbReference type="EMBL" id="PRP77040.1"/>
    </source>
</evidence>
<dbReference type="EMBL" id="MDYQ01000285">
    <property type="protein sequence ID" value="PRP77040.1"/>
    <property type="molecule type" value="Genomic_DNA"/>
</dbReference>
<gene>
    <name evidence="1" type="ORF">PROFUN_14574</name>
</gene>